<dbReference type="InterPro" id="IPR041320">
    <property type="entry name" value="CxC1"/>
</dbReference>
<accession>A0A0C9VXW1</accession>
<dbReference type="HOGENOM" id="CLU_004552_10_1_1"/>
<dbReference type="InterPro" id="IPR040521">
    <property type="entry name" value="KDZ"/>
</dbReference>
<feature type="non-terminal residue" evidence="4">
    <location>
        <position position="1"/>
    </location>
</feature>
<evidence type="ECO:0000313" key="5">
    <source>
        <dbReference type="Proteomes" id="UP000054279"/>
    </source>
</evidence>
<gene>
    <name evidence="4" type="ORF">M422DRAFT_169299</name>
</gene>
<dbReference type="OrthoDB" id="2955859at2759"/>
<dbReference type="PANTHER" id="PTHR33096:SF1">
    <property type="entry name" value="CXC1-LIKE CYSTEINE CLUSTER ASSOCIATED WITH KDZ TRANSPOSASES DOMAIN-CONTAINING PROTEIN"/>
    <property type="match status" value="1"/>
</dbReference>
<feature type="domain" description="CxC1-like cysteine cluster associated with KDZ transposases" evidence="3">
    <location>
        <begin position="20"/>
        <end position="89"/>
    </location>
</feature>
<feature type="compositionally biased region" description="Polar residues" evidence="2">
    <location>
        <begin position="208"/>
        <end position="227"/>
    </location>
</feature>
<name>A0A0C9VXW1_SPHS4</name>
<dbReference type="Pfam" id="PF18758">
    <property type="entry name" value="KDZ"/>
    <property type="match status" value="1"/>
</dbReference>
<feature type="region of interest" description="Disordered" evidence="2">
    <location>
        <begin position="161"/>
        <end position="246"/>
    </location>
</feature>
<keyword evidence="5" id="KW-1185">Reference proteome</keyword>
<evidence type="ECO:0000259" key="3">
    <source>
        <dbReference type="Pfam" id="PF18802"/>
    </source>
</evidence>
<dbReference type="Proteomes" id="UP000054279">
    <property type="component" value="Unassembled WGS sequence"/>
</dbReference>
<evidence type="ECO:0000313" key="4">
    <source>
        <dbReference type="EMBL" id="KIJ43790.1"/>
    </source>
</evidence>
<evidence type="ECO:0000256" key="1">
    <source>
        <dbReference type="SAM" id="Coils"/>
    </source>
</evidence>
<evidence type="ECO:0000256" key="2">
    <source>
        <dbReference type="SAM" id="MobiDB-lite"/>
    </source>
</evidence>
<organism evidence="4 5">
    <name type="scientific">Sphaerobolus stellatus (strain SS14)</name>
    <dbReference type="NCBI Taxonomy" id="990650"/>
    <lineage>
        <taxon>Eukaryota</taxon>
        <taxon>Fungi</taxon>
        <taxon>Dikarya</taxon>
        <taxon>Basidiomycota</taxon>
        <taxon>Agaricomycotina</taxon>
        <taxon>Agaricomycetes</taxon>
        <taxon>Phallomycetidae</taxon>
        <taxon>Geastrales</taxon>
        <taxon>Sphaerobolaceae</taxon>
        <taxon>Sphaerobolus</taxon>
    </lineage>
</organism>
<proteinExistence type="predicted"/>
<dbReference type="PANTHER" id="PTHR33096">
    <property type="entry name" value="CXC2 DOMAIN-CONTAINING PROTEIN"/>
    <property type="match status" value="1"/>
</dbReference>
<feature type="coiled-coil region" evidence="1">
    <location>
        <begin position="581"/>
        <end position="608"/>
    </location>
</feature>
<dbReference type="Pfam" id="PF18802">
    <property type="entry name" value="CxC1"/>
    <property type="match status" value="1"/>
</dbReference>
<dbReference type="AlphaFoldDB" id="A0A0C9VXW1"/>
<keyword evidence="1" id="KW-0175">Coiled coil</keyword>
<dbReference type="EMBL" id="KN837120">
    <property type="protein sequence ID" value="KIJ43790.1"/>
    <property type="molecule type" value="Genomic_DNA"/>
</dbReference>
<feature type="region of interest" description="Disordered" evidence="2">
    <location>
        <begin position="318"/>
        <end position="341"/>
    </location>
</feature>
<reference evidence="4 5" key="1">
    <citation type="submission" date="2014-06" db="EMBL/GenBank/DDBJ databases">
        <title>Evolutionary Origins and Diversification of the Mycorrhizal Mutualists.</title>
        <authorList>
            <consortium name="DOE Joint Genome Institute"/>
            <consortium name="Mycorrhizal Genomics Consortium"/>
            <person name="Kohler A."/>
            <person name="Kuo A."/>
            <person name="Nagy L.G."/>
            <person name="Floudas D."/>
            <person name="Copeland A."/>
            <person name="Barry K.W."/>
            <person name="Cichocki N."/>
            <person name="Veneault-Fourrey C."/>
            <person name="LaButti K."/>
            <person name="Lindquist E.A."/>
            <person name="Lipzen A."/>
            <person name="Lundell T."/>
            <person name="Morin E."/>
            <person name="Murat C."/>
            <person name="Riley R."/>
            <person name="Ohm R."/>
            <person name="Sun H."/>
            <person name="Tunlid A."/>
            <person name="Henrissat B."/>
            <person name="Grigoriev I.V."/>
            <person name="Hibbett D.S."/>
            <person name="Martin F."/>
        </authorList>
    </citation>
    <scope>NUCLEOTIDE SEQUENCE [LARGE SCALE GENOMIC DNA]</scope>
    <source>
        <strain evidence="4 5">SS14</strain>
    </source>
</reference>
<sequence length="836" mass="94682">YLEIRAKTEDGRLAVPPALYEDFLSCPCTCKGKQQRLGVVAAYWDRFENITIHYCQCKPASVALLLHGLFPSAPLRPSLALDINLLDLVTTNMHYNPPNVSGWALSLEWFWRERGYILGRRESLKKCFGSALQWYTYLKVHAAGKVDASLVRMNDTPDRKRKLDAVTISEAVETPKRPKATPPSRLSSESDDGPSPERRQEYIFNQAPGPTTENPPQGAHSPSQPSLPTQPEPLDPPKGNSLSRPSSHLRSCCPACFGGNHRPALKLSPSDVLVCLDANFAQSCLESSSHDPPFSHPQTYFLSIEEVSEMEQYVEAARTTKSKRTLKGKGTNPKPEGQGRVSDDILEECMKSFIAAREEVSKASLIYIDTGLVALLCRHDRVLWIANMTTPGEKQFYAFALLKKLMDNLPADWTVGLLYDIACQIERSMRKHSILHEYLSRLTFAVSVFHAFGHQWPCQLNYHPQKCIGFGRTDGEGCERFWSTLKHLIPSLRVSGHFRRIWTLDLQAHHNSLDGMRNLALIIARKRSKAVKVAQEVEEELETIGLDDKSIVTEWCAQVEFQTAKLPRQSRSAGDKAIDHILELRHQVAEWKSKLATLIRNQKDLQAAGGMPRANIIEDDVQVAQEALTASTKRLIAAEKQLNIPARKKLEKLKGNQFLRHQMNARALKTRIRAKLMAHNFERSRRDALVKQHVMTEKDHAKTKSLLNRTKGTTYSLIRQYNELVDEMQNLRAKGVVPQASRIPFKLEGKAFFKLDVDNPVWYDEAEFDGDEGEVPPLWLSDNNMRAAITAYLARQRSREEEERIIHEIKSIRVWIQEEKRVIKNALSHANSGSES</sequence>
<protein>
    <recommendedName>
        <fullName evidence="3">CxC1-like cysteine cluster associated with KDZ transposases domain-containing protein</fullName>
    </recommendedName>
</protein>